<dbReference type="Proteomes" id="UP000002532">
    <property type="component" value="Chromosome"/>
</dbReference>
<dbReference type="SUPFAM" id="SSF100950">
    <property type="entry name" value="NagB/RpiA/CoA transferase-like"/>
    <property type="match status" value="1"/>
</dbReference>
<reference evidence="6 7" key="1">
    <citation type="journal article" date="2005" name="Infect. Immun.">
        <title>Comparative genomic analysis of Chlamydia trachomatis oculotropic and genitotropic strains.</title>
        <authorList>
            <person name="Carlson J.H."/>
            <person name="Porcella S.F."/>
            <person name="McClarty G."/>
            <person name="Caldwell H.D."/>
        </authorList>
    </citation>
    <scope>NUCLEOTIDE SEQUENCE [LARGE SCALE GENOMIC DNA]</scope>
    <source>
        <strain evidence="7">ATCC VR-571B / DSM 19440 / HAR-13</strain>
    </source>
</reference>
<evidence type="ECO:0000256" key="1">
    <source>
        <dbReference type="ARBA" id="ARBA00010638"/>
    </source>
</evidence>
<keyword evidence="7" id="KW-1185">Reference proteome</keyword>
<dbReference type="GO" id="GO:0030272">
    <property type="term" value="F:5-formyltetrahydrofolate cyclo-ligase activity"/>
    <property type="evidence" value="ECO:0007669"/>
    <property type="project" value="UniProtKB-EC"/>
</dbReference>
<dbReference type="NCBIfam" id="TIGR02727">
    <property type="entry name" value="MTHFS_bact"/>
    <property type="match status" value="1"/>
</dbReference>
<dbReference type="GO" id="GO:0046872">
    <property type="term" value="F:metal ion binding"/>
    <property type="evidence" value="ECO:0007669"/>
    <property type="project" value="UniProtKB-KW"/>
</dbReference>
<sequence>MKNIVEQKRCLRREGLAKREQLSVQRRDEAARELMHFVMQTIPQGFVLSYIPFRSELDVRGINAWLAQENRLLLPKMQGMDIVPIALPFTKIESLYSPKDLNQIEGEEIEAQQIAAALIPAIVFDQNKFRLGYGGGYYDRFLSKYPYIWTIGVGFKEQLLAYLPREEYDVPLDQLYLT</sequence>
<comment type="similarity">
    <text evidence="1 5">Belongs to the 5-formyltetrahydrofolate cyclo-ligase family.</text>
</comment>
<keyword evidence="2 4" id="KW-0547">Nucleotide-binding</keyword>
<feature type="binding site" evidence="4">
    <location>
        <begin position="130"/>
        <end position="138"/>
    </location>
    <ligand>
        <name>ATP</name>
        <dbReference type="ChEBI" id="CHEBI:30616"/>
    </ligand>
</feature>
<feature type="binding site" evidence="4">
    <location>
        <begin position="8"/>
        <end position="12"/>
    </location>
    <ligand>
        <name>ATP</name>
        <dbReference type="ChEBI" id="CHEBI:30616"/>
    </ligand>
</feature>
<dbReference type="GO" id="GO:0009396">
    <property type="term" value="P:folic acid-containing compound biosynthetic process"/>
    <property type="evidence" value="ECO:0007669"/>
    <property type="project" value="TreeGrafter"/>
</dbReference>
<evidence type="ECO:0000313" key="7">
    <source>
        <dbReference type="Proteomes" id="UP000002532"/>
    </source>
</evidence>
<keyword evidence="6" id="KW-0436">Ligase</keyword>
<feature type="binding site" evidence="4">
    <location>
        <position position="56"/>
    </location>
    <ligand>
        <name>substrate</name>
    </ligand>
</feature>
<dbReference type="EMBL" id="CP000051">
    <property type="protein sequence ID" value="AAX50926.1"/>
    <property type="molecule type" value="Genomic_DNA"/>
</dbReference>
<evidence type="ECO:0000256" key="3">
    <source>
        <dbReference type="ARBA" id="ARBA00022840"/>
    </source>
</evidence>
<dbReference type="EC" id="6.3.3.2" evidence="5"/>
<dbReference type="PANTHER" id="PTHR23407">
    <property type="entry name" value="ATPASE INHIBITOR/5-FORMYLTETRAHYDROFOLATE CYCLO-LIGASE"/>
    <property type="match status" value="1"/>
</dbReference>
<dbReference type="GO" id="GO:0035999">
    <property type="term" value="P:tetrahydrofolate interconversion"/>
    <property type="evidence" value="ECO:0007669"/>
    <property type="project" value="TreeGrafter"/>
</dbReference>
<proteinExistence type="inferred from homology"/>
<dbReference type="Pfam" id="PF01812">
    <property type="entry name" value="5-FTHF_cyc-lig"/>
    <property type="match status" value="1"/>
</dbReference>
<accession>A0A0H2X1F7</accession>
<organism evidence="6 7">
    <name type="scientific">Chlamydia trachomatis serovar A (strain ATCC VR-571B / DSM 19440 / HAR-13)</name>
    <dbReference type="NCBI Taxonomy" id="315277"/>
    <lineage>
        <taxon>Bacteria</taxon>
        <taxon>Pseudomonadati</taxon>
        <taxon>Chlamydiota</taxon>
        <taxon>Chlamydiia</taxon>
        <taxon>Chlamydiales</taxon>
        <taxon>Chlamydiaceae</taxon>
        <taxon>Chlamydia/Chlamydophila group</taxon>
        <taxon>Chlamydia</taxon>
    </lineage>
</organism>
<dbReference type="FunFam" id="3.40.50.10420:FF:000030">
    <property type="entry name" value="5-formyltetrahydrofolate cyclo-ligase"/>
    <property type="match status" value="1"/>
</dbReference>
<name>A0A0H2X1F7_CHLTA</name>
<evidence type="ECO:0000313" key="6">
    <source>
        <dbReference type="EMBL" id="AAX50926.1"/>
    </source>
</evidence>
<dbReference type="AlphaFoldDB" id="A0A0H2X1F7"/>
<evidence type="ECO:0000256" key="5">
    <source>
        <dbReference type="RuleBase" id="RU361279"/>
    </source>
</evidence>
<gene>
    <name evidence="6" type="primary">ygfA</name>
    <name evidence="6" type="ordered locus">CTA_0704</name>
</gene>
<dbReference type="PANTHER" id="PTHR23407:SF1">
    <property type="entry name" value="5-FORMYLTETRAHYDROFOLATE CYCLO-LIGASE"/>
    <property type="match status" value="1"/>
</dbReference>
<dbReference type="HOGENOM" id="CLU_066245_2_2_0"/>
<keyword evidence="5" id="KW-0460">Magnesium</keyword>
<dbReference type="GO" id="GO:0005524">
    <property type="term" value="F:ATP binding"/>
    <property type="evidence" value="ECO:0007669"/>
    <property type="project" value="UniProtKB-KW"/>
</dbReference>
<dbReference type="KEGG" id="cta:CTA_0704"/>
<dbReference type="Gene3D" id="3.40.50.10420">
    <property type="entry name" value="NagB/RpiA/CoA transferase-like"/>
    <property type="match status" value="1"/>
</dbReference>
<protein>
    <recommendedName>
        <fullName evidence="5">5-formyltetrahydrofolate cyclo-ligase</fullName>
        <ecNumber evidence="5">6.3.3.2</ecNumber>
    </recommendedName>
</protein>
<dbReference type="InterPro" id="IPR037171">
    <property type="entry name" value="NagB/RpiA_transferase-like"/>
</dbReference>
<evidence type="ECO:0000256" key="2">
    <source>
        <dbReference type="ARBA" id="ARBA00022741"/>
    </source>
</evidence>
<comment type="cofactor">
    <cofactor evidence="5">
        <name>Mg(2+)</name>
        <dbReference type="ChEBI" id="CHEBI:18420"/>
    </cofactor>
</comment>
<dbReference type="InterPro" id="IPR024185">
    <property type="entry name" value="FTHF_cligase-like_sf"/>
</dbReference>
<keyword evidence="3 4" id="KW-0067">ATP-binding</keyword>
<evidence type="ECO:0000256" key="4">
    <source>
        <dbReference type="PIRSR" id="PIRSR006806-1"/>
    </source>
</evidence>
<dbReference type="InterPro" id="IPR002698">
    <property type="entry name" value="FTHF_cligase"/>
</dbReference>
<dbReference type="PIRSF" id="PIRSF006806">
    <property type="entry name" value="FTHF_cligase"/>
    <property type="match status" value="1"/>
</dbReference>
<comment type="catalytic activity">
    <reaction evidence="5">
        <text>(6S)-5-formyl-5,6,7,8-tetrahydrofolate + ATP = (6R)-5,10-methenyltetrahydrofolate + ADP + phosphate</text>
        <dbReference type="Rhea" id="RHEA:10488"/>
        <dbReference type="ChEBI" id="CHEBI:30616"/>
        <dbReference type="ChEBI" id="CHEBI:43474"/>
        <dbReference type="ChEBI" id="CHEBI:57455"/>
        <dbReference type="ChEBI" id="CHEBI:57457"/>
        <dbReference type="ChEBI" id="CHEBI:456216"/>
        <dbReference type="EC" id="6.3.3.2"/>
    </reaction>
</comment>
<dbReference type="RefSeq" id="WP_009872019.1">
    <property type="nucleotide sequence ID" value="NC_007429.1"/>
</dbReference>
<feature type="binding site" evidence="4">
    <location>
        <position position="51"/>
    </location>
    <ligand>
        <name>substrate</name>
    </ligand>
</feature>
<keyword evidence="5" id="KW-0479">Metal-binding</keyword>